<protein>
    <recommendedName>
        <fullName evidence="1">N-acetyltransferase domain-containing protein</fullName>
    </recommendedName>
</protein>
<dbReference type="GO" id="GO:0016747">
    <property type="term" value="F:acyltransferase activity, transferring groups other than amino-acyl groups"/>
    <property type="evidence" value="ECO:0007669"/>
    <property type="project" value="InterPro"/>
</dbReference>
<name>A0A0F9W2S1_9ZZZZ</name>
<evidence type="ECO:0000259" key="1">
    <source>
        <dbReference type="PROSITE" id="PS51186"/>
    </source>
</evidence>
<evidence type="ECO:0000313" key="2">
    <source>
        <dbReference type="EMBL" id="KKN72333.1"/>
    </source>
</evidence>
<comment type="caution">
    <text evidence="2">The sequence shown here is derived from an EMBL/GenBank/DDBJ whole genome shotgun (WGS) entry which is preliminary data.</text>
</comment>
<gene>
    <name evidence="2" type="ORF">LCGC14_0411600</name>
</gene>
<dbReference type="EMBL" id="LAZR01000364">
    <property type="protein sequence ID" value="KKN72333.1"/>
    <property type="molecule type" value="Genomic_DNA"/>
</dbReference>
<sequence>MVMRQIVTLREATQEDWELIMAWRSSPSILEGKYTAKKPLTWSEHYTFMTTRGRWWKFFIILLNDFVTTRKVGVVNLGQLENWNPEINSYIGEASLDDPYIEREALLLAIEWLKARGYQKLHTTVPDTNERWINLLGSLGFKRVGDARKGESTWEKYIADTDGTVEYVTGRRSLS</sequence>
<reference evidence="2" key="1">
    <citation type="journal article" date="2015" name="Nature">
        <title>Complex archaea that bridge the gap between prokaryotes and eukaryotes.</title>
        <authorList>
            <person name="Spang A."/>
            <person name="Saw J.H."/>
            <person name="Jorgensen S.L."/>
            <person name="Zaremba-Niedzwiedzka K."/>
            <person name="Martijn J."/>
            <person name="Lind A.E."/>
            <person name="van Eijk R."/>
            <person name="Schleper C."/>
            <person name="Guy L."/>
            <person name="Ettema T.J."/>
        </authorList>
    </citation>
    <scope>NUCLEOTIDE SEQUENCE</scope>
</reference>
<dbReference type="SUPFAM" id="SSF55729">
    <property type="entry name" value="Acyl-CoA N-acyltransferases (Nat)"/>
    <property type="match status" value="1"/>
</dbReference>
<feature type="domain" description="N-acetyltransferase" evidence="1">
    <location>
        <begin position="7"/>
        <end position="159"/>
    </location>
</feature>
<dbReference type="Pfam" id="PF13302">
    <property type="entry name" value="Acetyltransf_3"/>
    <property type="match status" value="1"/>
</dbReference>
<proteinExistence type="predicted"/>
<accession>A0A0F9W2S1</accession>
<dbReference type="InterPro" id="IPR000182">
    <property type="entry name" value="GNAT_dom"/>
</dbReference>
<dbReference type="PANTHER" id="PTHR43415">
    <property type="entry name" value="SPERMIDINE N(1)-ACETYLTRANSFERASE"/>
    <property type="match status" value="1"/>
</dbReference>
<dbReference type="PROSITE" id="PS51186">
    <property type="entry name" value="GNAT"/>
    <property type="match status" value="1"/>
</dbReference>
<organism evidence="2">
    <name type="scientific">marine sediment metagenome</name>
    <dbReference type="NCBI Taxonomy" id="412755"/>
    <lineage>
        <taxon>unclassified sequences</taxon>
        <taxon>metagenomes</taxon>
        <taxon>ecological metagenomes</taxon>
    </lineage>
</organism>
<dbReference type="AlphaFoldDB" id="A0A0F9W2S1"/>
<dbReference type="PANTHER" id="PTHR43415:SF3">
    <property type="entry name" value="GNAT-FAMILY ACETYLTRANSFERASE"/>
    <property type="match status" value="1"/>
</dbReference>
<dbReference type="Gene3D" id="3.40.630.30">
    <property type="match status" value="1"/>
</dbReference>
<dbReference type="InterPro" id="IPR016181">
    <property type="entry name" value="Acyl_CoA_acyltransferase"/>
</dbReference>